<evidence type="ECO:0000313" key="2">
    <source>
        <dbReference type="Proteomes" id="UP001567571"/>
    </source>
</evidence>
<keyword evidence="2" id="KW-1185">Reference proteome</keyword>
<sequence length="467" mass="53481">MDNVQPSEQLLIPITGDGDVVFISQLSDCLHNRGFEVVFLPNNSGIRKAIQREVHSERVLRDPSNYSPEKSLDELLEKFNIDSPRSFVATEMAYDYVYPKPSSEPYIFSNFDSSDYDPYITKLHRCLDFLDELYRDGYRGVPLQNQGGEILRRSLQAVADYYDVPSIWVGFSPIDGASGFHRDESESWNTIQQASYEELTTEEIERAEEFIKRFRSDSGQIQSGPHQRSLGENIRQKAEIIRRHARDLGPYIKRWTRGNIFKRILAAYADWKYLNLDESVDLVEESNYVFYPLQYYRESRVLVRAPAFYKQSWLVEYLSRSVPYDHELFAKDHPKQVGAQPKSEVDTIVRHSKALAPEYPVASILENASVVVVLNNTVGYEALLYGKPVVALGEAFYTDARFTHSVDDVNELPRALTKAIDEGGPTDEELIVFVHGLVEGSFDGEWGSTSKRNLQNLSISIESYYDE</sequence>
<dbReference type="RefSeq" id="WP_343779178.1">
    <property type="nucleotide sequence ID" value="NZ_BAAADQ010000013.1"/>
</dbReference>
<protein>
    <recommendedName>
        <fullName evidence="3">Capsule polysaccharide biosynthesis protein</fullName>
    </recommendedName>
</protein>
<comment type="caution">
    <text evidence="1">The sequence shown here is derived from an EMBL/GenBank/DDBJ whole genome shotgun (WGS) entry which is preliminary data.</text>
</comment>
<reference evidence="1 2" key="1">
    <citation type="submission" date="2024-06" db="EMBL/GenBank/DDBJ databases">
        <title>Halorubrum miltondacostae sp. nov., a potential PHA producer isolated from an inland solar saltern in Rio Maior, Portugal.</title>
        <authorList>
            <person name="Albuquerque L."/>
            <person name="Viver T."/>
            <person name="Barroso C."/>
            <person name="Claudino R."/>
            <person name="Galvan M."/>
            <person name="Simoes G."/>
            <person name="Lobo Da Cunha A."/>
            <person name="Egas C."/>
        </authorList>
    </citation>
    <scope>NUCLEOTIDE SEQUENCE [LARGE SCALE GENOMIC DNA]</scope>
    <source>
        <strain evidence="1 2">DSM 18646</strain>
    </source>
</reference>
<dbReference type="Proteomes" id="UP001567571">
    <property type="component" value="Unassembled WGS sequence"/>
</dbReference>
<gene>
    <name evidence="1" type="ORF">ABNG02_06410</name>
</gene>
<dbReference type="Pfam" id="PF05159">
    <property type="entry name" value="Capsule_synth"/>
    <property type="match status" value="1"/>
</dbReference>
<dbReference type="InterPro" id="IPR007833">
    <property type="entry name" value="Capsule_polysaccharide_synth"/>
</dbReference>
<dbReference type="EMBL" id="JBEDNW010000003">
    <property type="protein sequence ID" value="MEZ3166954.1"/>
    <property type="molecule type" value="Genomic_DNA"/>
</dbReference>
<accession>A0ABV4IK78</accession>
<name>A0ABV4IK78_9EURY</name>
<evidence type="ECO:0008006" key="3">
    <source>
        <dbReference type="Google" id="ProtNLM"/>
    </source>
</evidence>
<proteinExistence type="predicted"/>
<organism evidence="1 2">
    <name type="scientific">Halorubrum ejinorense</name>
    <dbReference type="NCBI Taxonomy" id="425309"/>
    <lineage>
        <taxon>Archaea</taxon>
        <taxon>Methanobacteriati</taxon>
        <taxon>Methanobacteriota</taxon>
        <taxon>Stenosarchaea group</taxon>
        <taxon>Halobacteria</taxon>
        <taxon>Halobacteriales</taxon>
        <taxon>Haloferacaceae</taxon>
        <taxon>Halorubrum</taxon>
    </lineage>
</organism>
<evidence type="ECO:0000313" key="1">
    <source>
        <dbReference type="EMBL" id="MEZ3166954.1"/>
    </source>
</evidence>